<keyword evidence="6 8" id="KW-0472">Membrane</keyword>
<dbReference type="CDD" id="cd06261">
    <property type="entry name" value="TM_PBP2"/>
    <property type="match status" value="1"/>
</dbReference>
<dbReference type="PANTHER" id="PTHR43386">
    <property type="entry name" value="OLIGOPEPTIDE TRANSPORT SYSTEM PERMEASE PROTEIN APPC"/>
    <property type="match status" value="1"/>
</dbReference>
<evidence type="ECO:0000256" key="7">
    <source>
        <dbReference type="SAM" id="MobiDB-lite"/>
    </source>
</evidence>
<comment type="subcellular location">
    <subcellularLocation>
        <location evidence="1">Cell membrane</location>
        <topology evidence="1">Multi-pass membrane protein</topology>
    </subcellularLocation>
</comment>
<evidence type="ECO:0000256" key="1">
    <source>
        <dbReference type="ARBA" id="ARBA00004651"/>
    </source>
</evidence>
<feature type="transmembrane region" description="Helical" evidence="8">
    <location>
        <begin position="39"/>
        <end position="61"/>
    </location>
</feature>
<organism evidence="10">
    <name type="scientific">freshwater metagenome</name>
    <dbReference type="NCBI Taxonomy" id="449393"/>
    <lineage>
        <taxon>unclassified sequences</taxon>
        <taxon>metagenomes</taxon>
        <taxon>ecological metagenomes</taxon>
    </lineage>
</organism>
<dbReference type="Gene3D" id="1.10.3720.10">
    <property type="entry name" value="MetI-like"/>
    <property type="match status" value="1"/>
</dbReference>
<keyword evidence="5 8" id="KW-1133">Transmembrane helix</keyword>
<evidence type="ECO:0000256" key="4">
    <source>
        <dbReference type="ARBA" id="ARBA00022692"/>
    </source>
</evidence>
<keyword evidence="3" id="KW-1003">Cell membrane</keyword>
<proteinExistence type="predicted"/>
<dbReference type="PANTHER" id="PTHR43386:SF6">
    <property type="entry name" value="ABC TRANSPORTER PERMEASE PROTEIN"/>
    <property type="match status" value="1"/>
</dbReference>
<protein>
    <submittedName>
        <fullName evidence="10">Unannotated protein</fullName>
    </submittedName>
</protein>
<dbReference type="GO" id="GO:0005886">
    <property type="term" value="C:plasma membrane"/>
    <property type="evidence" value="ECO:0007669"/>
    <property type="project" value="UniProtKB-SubCell"/>
</dbReference>
<keyword evidence="4 8" id="KW-0812">Transmembrane</keyword>
<feature type="transmembrane region" description="Helical" evidence="8">
    <location>
        <begin position="278"/>
        <end position="299"/>
    </location>
</feature>
<dbReference type="PROSITE" id="PS50928">
    <property type="entry name" value="ABC_TM1"/>
    <property type="match status" value="1"/>
</dbReference>
<dbReference type="GO" id="GO:0055085">
    <property type="term" value="P:transmembrane transport"/>
    <property type="evidence" value="ECO:0007669"/>
    <property type="project" value="InterPro"/>
</dbReference>
<dbReference type="SUPFAM" id="SSF161098">
    <property type="entry name" value="MetI-like"/>
    <property type="match status" value="1"/>
</dbReference>
<dbReference type="InterPro" id="IPR035906">
    <property type="entry name" value="MetI-like_sf"/>
</dbReference>
<keyword evidence="2" id="KW-0813">Transport</keyword>
<reference evidence="10" key="1">
    <citation type="submission" date="2020-05" db="EMBL/GenBank/DDBJ databases">
        <authorList>
            <person name="Chiriac C."/>
            <person name="Salcher M."/>
            <person name="Ghai R."/>
            <person name="Kavagutti S V."/>
        </authorList>
    </citation>
    <scope>NUCLEOTIDE SEQUENCE</scope>
</reference>
<dbReference type="InterPro" id="IPR050366">
    <property type="entry name" value="BP-dependent_transpt_permease"/>
</dbReference>
<name>A0A6J7I4U2_9ZZZZ</name>
<feature type="transmembrane region" description="Helical" evidence="8">
    <location>
        <begin position="110"/>
        <end position="133"/>
    </location>
</feature>
<gene>
    <name evidence="10" type="ORF">UFOPK3752_00114</name>
</gene>
<feature type="transmembrane region" description="Helical" evidence="8">
    <location>
        <begin position="145"/>
        <end position="164"/>
    </location>
</feature>
<feature type="domain" description="ABC transmembrane type-1" evidence="9">
    <location>
        <begin position="106"/>
        <end position="296"/>
    </location>
</feature>
<evidence type="ECO:0000259" key="9">
    <source>
        <dbReference type="PROSITE" id="PS50928"/>
    </source>
</evidence>
<dbReference type="EMBL" id="CAFBND010000003">
    <property type="protein sequence ID" value="CAB4925741.1"/>
    <property type="molecule type" value="Genomic_DNA"/>
</dbReference>
<evidence type="ECO:0000256" key="3">
    <source>
        <dbReference type="ARBA" id="ARBA00022475"/>
    </source>
</evidence>
<evidence type="ECO:0000313" key="10">
    <source>
        <dbReference type="EMBL" id="CAB4925741.1"/>
    </source>
</evidence>
<dbReference type="AlphaFoldDB" id="A0A6J7I4U2"/>
<feature type="region of interest" description="Disordered" evidence="7">
    <location>
        <begin position="1"/>
        <end position="25"/>
    </location>
</feature>
<evidence type="ECO:0000256" key="6">
    <source>
        <dbReference type="ARBA" id="ARBA00023136"/>
    </source>
</evidence>
<evidence type="ECO:0000256" key="5">
    <source>
        <dbReference type="ARBA" id="ARBA00022989"/>
    </source>
</evidence>
<evidence type="ECO:0000256" key="8">
    <source>
        <dbReference type="SAM" id="Phobius"/>
    </source>
</evidence>
<dbReference type="InterPro" id="IPR000515">
    <property type="entry name" value="MetI-like"/>
</dbReference>
<sequence>MSESLSRPAPAVEAALEGGDTSAPRSQLGDAWHDLRHSALFWVSAVIIGAVLAIAAFPNAFADAAKTSALTGGCDFADFLQSPSEAHWFGTDQLGCDIYSFTIFGARPSIAVGLIAALLTTVLGTVVGVISGYYGGIVDSLLSRLVDIFFGLPLLLGGIVILSALTFPSIWGVVFVLVILGWVSAARLVRGTTIEAKNQDFVLAARALGATNSRIMWRHVLPNAVGPSIVVAVISLGGYIGAEATFSYLGLGLKDPDFSWGTMIAAAQSSFFQAPWTLLFPAGFLTVTVLAVILMGEAVRDGLDPKSRT</sequence>
<evidence type="ECO:0000256" key="2">
    <source>
        <dbReference type="ARBA" id="ARBA00022448"/>
    </source>
</evidence>
<feature type="transmembrane region" description="Helical" evidence="8">
    <location>
        <begin position="220"/>
        <end position="242"/>
    </location>
</feature>
<accession>A0A6J7I4U2</accession>
<dbReference type="Pfam" id="PF00528">
    <property type="entry name" value="BPD_transp_1"/>
    <property type="match status" value="1"/>
</dbReference>